<evidence type="ECO:0000313" key="4">
    <source>
        <dbReference type="Proteomes" id="UP000247409"/>
    </source>
</evidence>
<feature type="transmembrane region" description="Helical" evidence="2">
    <location>
        <begin position="124"/>
        <end position="145"/>
    </location>
</feature>
<feature type="compositionally biased region" description="Polar residues" evidence="1">
    <location>
        <begin position="16"/>
        <end position="29"/>
    </location>
</feature>
<organism evidence="3 4">
    <name type="scientific">Gracilariopsis chorda</name>
    <dbReference type="NCBI Taxonomy" id="448386"/>
    <lineage>
        <taxon>Eukaryota</taxon>
        <taxon>Rhodophyta</taxon>
        <taxon>Florideophyceae</taxon>
        <taxon>Rhodymeniophycidae</taxon>
        <taxon>Gracilariales</taxon>
        <taxon>Gracilariaceae</taxon>
        <taxon>Gracilariopsis</taxon>
    </lineage>
</organism>
<dbReference type="Pfam" id="PF11947">
    <property type="entry name" value="DUF3464"/>
    <property type="match status" value="1"/>
</dbReference>
<evidence type="ECO:0000313" key="3">
    <source>
        <dbReference type="EMBL" id="PXF41923.1"/>
    </source>
</evidence>
<protein>
    <submittedName>
        <fullName evidence="3">Protein PAM68, chloroplastic</fullName>
    </submittedName>
</protein>
<feature type="compositionally biased region" description="Low complexity" evidence="1">
    <location>
        <begin position="36"/>
        <end position="46"/>
    </location>
</feature>
<name>A0A2V3IIR6_9FLOR</name>
<dbReference type="InterPro" id="IPR021855">
    <property type="entry name" value="PAM68-like"/>
</dbReference>
<dbReference type="PANTHER" id="PTHR34575:SF1">
    <property type="entry name" value="PROTEIN PAM68, CHLOROPLASTIC"/>
    <property type="match status" value="1"/>
</dbReference>
<dbReference type="Proteomes" id="UP000247409">
    <property type="component" value="Unassembled WGS sequence"/>
</dbReference>
<evidence type="ECO:0000256" key="2">
    <source>
        <dbReference type="SAM" id="Phobius"/>
    </source>
</evidence>
<reference evidence="3 4" key="1">
    <citation type="journal article" date="2018" name="Mol. Biol. Evol.">
        <title>Analysis of the draft genome of the red seaweed Gracilariopsis chorda provides insights into genome size evolution in Rhodophyta.</title>
        <authorList>
            <person name="Lee J."/>
            <person name="Yang E.C."/>
            <person name="Graf L."/>
            <person name="Yang J.H."/>
            <person name="Qiu H."/>
            <person name="Zel Zion U."/>
            <person name="Chan C.X."/>
            <person name="Stephens T.G."/>
            <person name="Weber A.P.M."/>
            <person name="Boo G.H."/>
            <person name="Boo S.M."/>
            <person name="Kim K.M."/>
            <person name="Shin Y."/>
            <person name="Jung M."/>
            <person name="Lee S.J."/>
            <person name="Yim H.S."/>
            <person name="Lee J.H."/>
            <person name="Bhattacharya D."/>
            <person name="Yoon H.S."/>
        </authorList>
    </citation>
    <scope>NUCLEOTIDE SEQUENCE [LARGE SCALE GENOMIC DNA]</scope>
    <source>
        <strain evidence="3 4">SKKU-2015</strain>
        <tissue evidence="3">Whole body</tissue>
    </source>
</reference>
<feature type="transmembrane region" description="Helical" evidence="2">
    <location>
        <begin position="91"/>
        <end position="112"/>
    </location>
</feature>
<sequence length="200" mass="22129">MSGKGFGTKPKKENNQRSNKQPSTNFSTESPKDSPQDSPQSSSPSPNTIPFTPRGPTLKGEYERRGLIEPSSSPDAGTLPEIVANRMLRRILGFGGVPFLGLFMFFGAYFLLKYKYDITVLPVVVAYTTLGTIAFATFGITYGIFSSSWDEDIEGSFLGWEEATTNFIRAKDGLFGARQRELKEEELARIDELSENDSKS</sequence>
<dbReference type="EMBL" id="NBIV01000185">
    <property type="protein sequence ID" value="PXF41923.1"/>
    <property type="molecule type" value="Genomic_DNA"/>
</dbReference>
<evidence type="ECO:0000256" key="1">
    <source>
        <dbReference type="SAM" id="MobiDB-lite"/>
    </source>
</evidence>
<dbReference type="AlphaFoldDB" id="A0A2V3IIR6"/>
<dbReference type="STRING" id="448386.A0A2V3IIR6"/>
<keyword evidence="2" id="KW-1133">Transmembrane helix</keyword>
<keyword evidence="4" id="KW-1185">Reference proteome</keyword>
<proteinExistence type="predicted"/>
<comment type="caution">
    <text evidence="3">The sequence shown here is derived from an EMBL/GenBank/DDBJ whole genome shotgun (WGS) entry which is preliminary data.</text>
</comment>
<gene>
    <name evidence="3" type="ORF">BWQ96_08375</name>
</gene>
<feature type="region of interest" description="Disordered" evidence="1">
    <location>
        <begin position="1"/>
        <end position="56"/>
    </location>
</feature>
<accession>A0A2V3IIR6</accession>
<keyword evidence="2" id="KW-0472">Membrane</keyword>
<dbReference type="OrthoDB" id="5862at2759"/>
<dbReference type="PANTHER" id="PTHR34575">
    <property type="entry name" value="PROTEIN PAM68, CHLOROPLASTIC"/>
    <property type="match status" value="1"/>
</dbReference>
<keyword evidence="2" id="KW-0812">Transmembrane</keyword>